<evidence type="ECO:0000256" key="1">
    <source>
        <dbReference type="SAM" id="MobiDB-lite"/>
    </source>
</evidence>
<organism evidence="2 3">
    <name type="scientific">Solanum tuberosum</name>
    <name type="common">Potato</name>
    <dbReference type="NCBI Taxonomy" id="4113"/>
    <lineage>
        <taxon>Eukaryota</taxon>
        <taxon>Viridiplantae</taxon>
        <taxon>Streptophyta</taxon>
        <taxon>Embryophyta</taxon>
        <taxon>Tracheophyta</taxon>
        <taxon>Spermatophyta</taxon>
        <taxon>Magnoliopsida</taxon>
        <taxon>eudicotyledons</taxon>
        <taxon>Gunneridae</taxon>
        <taxon>Pentapetalae</taxon>
        <taxon>asterids</taxon>
        <taxon>lamiids</taxon>
        <taxon>Solanales</taxon>
        <taxon>Solanaceae</taxon>
        <taxon>Solanoideae</taxon>
        <taxon>Solaneae</taxon>
        <taxon>Solanum</taxon>
    </lineage>
</organism>
<protein>
    <submittedName>
        <fullName evidence="2">Uncharacterized protein</fullName>
    </submittedName>
</protein>
<name>A0ABQ7U8N4_SOLTU</name>
<accession>A0ABQ7U8N4</accession>
<feature type="region of interest" description="Disordered" evidence="1">
    <location>
        <begin position="78"/>
        <end position="111"/>
    </location>
</feature>
<proteinExistence type="predicted"/>
<feature type="compositionally biased region" description="Polar residues" evidence="1">
    <location>
        <begin position="100"/>
        <end position="111"/>
    </location>
</feature>
<dbReference type="EMBL" id="JAIVGD010000023">
    <property type="protein sequence ID" value="KAH0743272.1"/>
    <property type="molecule type" value="Genomic_DNA"/>
</dbReference>
<feature type="compositionally biased region" description="Low complexity" evidence="1">
    <location>
        <begin position="79"/>
        <end position="99"/>
    </location>
</feature>
<evidence type="ECO:0000313" key="3">
    <source>
        <dbReference type="Proteomes" id="UP000826656"/>
    </source>
</evidence>
<keyword evidence="3" id="KW-1185">Reference proteome</keyword>
<evidence type="ECO:0000313" key="2">
    <source>
        <dbReference type="EMBL" id="KAH0743272.1"/>
    </source>
</evidence>
<sequence>MDIENEATADIQSEIVLIKYDYLPKYCSGCKMQGNDMEACLLLRQSKVKQSCREQRMAAIPMPKVHPFQNGKARILSSGKVVGDPGNKNVVKNKNFNRGSNQSIEKQSTEK</sequence>
<comment type="caution">
    <text evidence="2">The sequence shown here is derived from an EMBL/GenBank/DDBJ whole genome shotgun (WGS) entry which is preliminary data.</text>
</comment>
<reference evidence="2 3" key="1">
    <citation type="journal article" date="2021" name="bioRxiv">
        <title>Chromosome-scale and haplotype-resolved genome assembly of a tetraploid potato cultivar.</title>
        <authorList>
            <person name="Sun H."/>
            <person name="Jiao W.-B."/>
            <person name="Krause K."/>
            <person name="Campoy J.A."/>
            <person name="Goel M."/>
            <person name="Folz-Donahue K."/>
            <person name="Kukat C."/>
            <person name="Huettel B."/>
            <person name="Schneeberger K."/>
        </authorList>
    </citation>
    <scope>NUCLEOTIDE SEQUENCE [LARGE SCALE GENOMIC DNA]</scope>
    <source>
        <strain evidence="2">SolTubOtavaFocal</strain>
        <tissue evidence="2">Leaves</tissue>
    </source>
</reference>
<dbReference type="Proteomes" id="UP000826656">
    <property type="component" value="Unassembled WGS sequence"/>
</dbReference>
<gene>
    <name evidence="2" type="ORF">KY290_031265</name>
</gene>